<dbReference type="Proteomes" id="UP001305779">
    <property type="component" value="Unassembled WGS sequence"/>
</dbReference>
<evidence type="ECO:0000259" key="1">
    <source>
        <dbReference type="Pfam" id="PF06985"/>
    </source>
</evidence>
<dbReference type="PANTHER" id="PTHR33112">
    <property type="entry name" value="DOMAIN PROTEIN, PUTATIVE-RELATED"/>
    <property type="match status" value="1"/>
</dbReference>
<organism evidence="2 3">
    <name type="scientific">Zasmidium cellare</name>
    <name type="common">Wine cellar mold</name>
    <name type="synonym">Racodium cellare</name>
    <dbReference type="NCBI Taxonomy" id="395010"/>
    <lineage>
        <taxon>Eukaryota</taxon>
        <taxon>Fungi</taxon>
        <taxon>Dikarya</taxon>
        <taxon>Ascomycota</taxon>
        <taxon>Pezizomycotina</taxon>
        <taxon>Dothideomycetes</taxon>
        <taxon>Dothideomycetidae</taxon>
        <taxon>Mycosphaerellales</taxon>
        <taxon>Mycosphaerellaceae</taxon>
        <taxon>Zasmidium</taxon>
    </lineage>
</organism>
<reference evidence="2 3" key="1">
    <citation type="journal article" date="2023" name="G3 (Bethesda)">
        <title>A chromosome-level genome assembly of Zasmidium syzygii isolated from banana leaves.</title>
        <authorList>
            <person name="van Westerhoven A.C."/>
            <person name="Mehrabi R."/>
            <person name="Talebi R."/>
            <person name="Steentjes M.B.F."/>
            <person name="Corcolon B."/>
            <person name="Chong P.A."/>
            <person name="Kema G.H.J."/>
            <person name="Seidl M.F."/>
        </authorList>
    </citation>
    <scope>NUCLEOTIDE SEQUENCE [LARGE SCALE GENOMIC DNA]</scope>
    <source>
        <strain evidence="2 3">P124</strain>
    </source>
</reference>
<dbReference type="Pfam" id="PF06985">
    <property type="entry name" value="HET"/>
    <property type="match status" value="1"/>
</dbReference>
<comment type="caution">
    <text evidence="2">The sequence shown here is derived from an EMBL/GenBank/DDBJ whole genome shotgun (WGS) entry which is preliminary data.</text>
</comment>
<gene>
    <name evidence="2" type="ORF">PRZ48_012134</name>
</gene>
<name>A0ABR0E433_ZASCE</name>
<evidence type="ECO:0000313" key="3">
    <source>
        <dbReference type="Proteomes" id="UP001305779"/>
    </source>
</evidence>
<protein>
    <recommendedName>
        <fullName evidence="1">Heterokaryon incompatibility domain-containing protein</fullName>
    </recommendedName>
</protein>
<dbReference type="PANTHER" id="PTHR33112:SF16">
    <property type="entry name" value="HETEROKARYON INCOMPATIBILITY DOMAIN-CONTAINING PROTEIN"/>
    <property type="match status" value="1"/>
</dbReference>
<evidence type="ECO:0000313" key="2">
    <source>
        <dbReference type="EMBL" id="KAK4496155.1"/>
    </source>
</evidence>
<keyword evidence="3" id="KW-1185">Reference proteome</keyword>
<dbReference type="InterPro" id="IPR010730">
    <property type="entry name" value="HET"/>
</dbReference>
<sequence length="527" mass="60336">MLLRAGNDEVARYIALSHCWGGHVPVQTTKDTLQNHFEAVNLDSSSQTFLDAAQVCRDLGIRYLWIDSLCIVQDDEDDWAREAGKMSEVYRNAILTISAEGARNAKEGLFKQPETTICEQKNIDWKTSSGDPITLHVRLRGQSDHGPEAIGHFAHSSSETLHSELSDRAWVLQERLLSTRNIHFFSEEMAWSCCSVSRCECRIDADVTDMSVFKKLNVESASRPLIVEEMHREWTNLVMEFTRRKLTKIKDRLPAISGLAKLCGEVTLSKYYAGLFDHDLEYGLLWMSDYHAQSFLIYRNPKRPHMPTWSWASTTGPVKYFDRQRNQFERRTHGATVEPRFKVLEAEVSSRGSNLYSDVDRGMLKIKGQLLRVHYDKTKCHFRPWDETLASHMLPADIPFSTADLHTQDATTAEVSHMFPSTDPSKNQTLQLPQKAKTRQPQIIPDVLAEPPDMARTNEWYFLRAARYIPGGIYAYESSENVCLLLERLGAEAGMGLFKRRCFVLYGFPSKPFWEEEWAPTQMLGIV</sequence>
<accession>A0ABR0E433</accession>
<dbReference type="EMBL" id="JAXOVC010000010">
    <property type="protein sequence ID" value="KAK4496155.1"/>
    <property type="molecule type" value="Genomic_DNA"/>
</dbReference>
<feature type="domain" description="Heterokaryon incompatibility" evidence="1">
    <location>
        <begin position="13"/>
        <end position="174"/>
    </location>
</feature>
<proteinExistence type="predicted"/>